<dbReference type="EMBL" id="CAXHTA020000016">
    <property type="protein sequence ID" value="CAL5226137.1"/>
    <property type="molecule type" value="Genomic_DNA"/>
</dbReference>
<keyword evidence="1" id="KW-0378">Hydrolase</keyword>
<dbReference type="PANTHER" id="PTHR48070:SF6">
    <property type="entry name" value="ESTERASE OVCA2"/>
    <property type="match status" value="1"/>
</dbReference>
<evidence type="ECO:0000313" key="4">
    <source>
        <dbReference type="Proteomes" id="UP001497392"/>
    </source>
</evidence>
<dbReference type="InterPro" id="IPR005645">
    <property type="entry name" value="FSH-like_dom"/>
</dbReference>
<dbReference type="Proteomes" id="UP001497392">
    <property type="component" value="Unassembled WGS sequence"/>
</dbReference>
<protein>
    <submittedName>
        <fullName evidence="3">G8956 protein</fullName>
    </submittedName>
</protein>
<evidence type="ECO:0000259" key="2">
    <source>
        <dbReference type="Pfam" id="PF03959"/>
    </source>
</evidence>
<name>A0ABP1G1Q6_9CHLO</name>
<dbReference type="PANTHER" id="PTHR48070">
    <property type="entry name" value="ESTERASE OVCA2"/>
    <property type="match status" value="1"/>
</dbReference>
<organism evidence="3 4">
    <name type="scientific">Coccomyxa viridis</name>
    <dbReference type="NCBI Taxonomy" id="1274662"/>
    <lineage>
        <taxon>Eukaryota</taxon>
        <taxon>Viridiplantae</taxon>
        <taxon>Chlorophyta</taxon>
        <taxon>core chlorophytes</taxon>
        <taxon>Trebouxiophyceae</taxon>
        <taxon>Trebouxiophyceae incertae sedis</taxon>
        <taxon>Coccomyxaceae</taxon>
        <taxon>Coccomyxa</taxon>
    </lineage>
</organism>
<dbReference type="InterPro" id="IPR029058">
    <property type="entry name" value="AB_hydrolase_fold"/>
</dbReference>
<dbReference type="Pfam" id="PF03959">
    <property type="entry name" value="FSH1"/>
    <property type="match status" value="1"/>
</dbReference>
<feature type="domain" description="Serine hydrolase" evidence="2">
    <location>
        <begin position="18"/>
        <end position="223"/>
    </location>
</feature>
<gene>
    <name evidence="3" type="primary">g8956</name>
    <name evidence="3" type="ORF">VP750_LOCUS8043</name>
</gene>
<evidence type="ECO:0000313" key="3">
    <source>
        <dbReference type="EMBL" id="CAL5226137.1"/>
    </source>
</evidence>
<reference evidence="3 4" key="1">
    <citation type="submission" date="2024-06" db="EMBL/GenBank/DDBJ databases">
        <authorList>
            <person name="Kraege A."/>
            <person name="Thomma B."/>
        </authorList>
    </citation>
    <scope>NUCLEOTIDE SEQUENCE [LARGE SCALE GENOMIC DNA]</scope>
</reference>
<proteinExistence type="predicted"/>
<accession>A0ABP1G1Q6</accession>
<sequence>MTQGDSTTKNPPAASVKTKLRILCLHGYLQNSEVFSGKIGSMRKALKSRAEFIFMDAPHEAQGEEAEIRAAGGTGEYPKTWWHWEDIESTKRPSKAAQYTGWETSSRSISEALQREHPIDGILGFSQGSVAAALFLAEMHAQKQVLGLKFAILISSFMPRDERYAELLDKERMQIGLPTLFVHGSEDQLVPLAQGEKLCGNFLNKTMLVHHGAHYVPACSGETKQSIVRFLVAAADQQKALQI</sequence>
<dbReference type="InterPro" id="IPR050593">
    <property type="entry name" value="LovG"/>
</dbReference>
<evidence type="ECO:0000256" key="1">
    <source>
        <dbReference type="ARBA" id="ARBA00022801"/>
    </source>
</evidence>
<dbReference type="SUPFAM" id="SSF53474">
    <property type="entry name" value="alpha/beta-Hydrolases"/>
    <property type="match status" value="1"/>
</dbReference>
<dbReference type="Gene3D" id="3.40.50.1820">
    <property type="entry name" value="alpha/beta hydrolase"/>
    <property type="match status" value="1"/>
</dbReference>
<comment type="caution">
    <text evidence="3">The sequence shown here is derived from an EMBL/GenBank/DDBJ whole genome shotgun (WGS) entry which is preliminary data.</text>
</comment>
<keyword evidence="4" id="KW-1185">Reference proteome</keyword>